<dbReference type="NCBIfam" id="TIGR04416">
    <property type="entry name" value="group_II_RT_mat"/>
    <property type="match status" value="1"/>
</dbReference>
<comment type="caution">
    <text evidence="2">The sequence shown here is derived from an EMBL/GenBank/DDBJ whole genome shotgun (WGS) entry which is preliminary data.</text>
</comment>
<evidence type="ECO:0000313" key="3">
    <source>
        <dbReference type="Proteomes" id="UP000640274"/>
    </source>
</evidence>
<dbReference type="GO" id="GO:0003964">
    <property type="term" value="F:RNA-directed DNA polymerase activity"/>
    <property type="evidence" value="ECO:0007669"/>
    <property type="project" value="UniProtKB-KW"/>
</dbReference>
<dbReference type="InterPro" id="IPR013597">
    <property type="entry name" value="Mat_intron_G2"/>
</dbReference>
<dbReference type="InterPro" id="IPR000477">
    <property type="entry name" value="RT_dom"/>
</dbReference>
<dbReference type="Pfam" id="PF00078">
    <property type="entry name" value="RVT_1"/>
    <property type="match status" value="1"/>
</dbReference>
<protein>
    <submittedName>
        <fullName evidence="2">Group II intron reverse transcriptase/maturase</fullName>
        <ecNumber evidence="2">2.7.7.49</ecNumber>
    </submittedName>
</protein>
<dbReference type="Proteomes" id="UP000640274">
    <property type="component" value="Unassembled WGS sequence"/>
</dbReference>
<dbReference type="InterPro" id="IPR030931">
    <property type="entry name" value="Group_II_RT_mat"/>
</dbReference>
<dbReference type="AlphaFoldDB" id="A0A934J3K7"/>
<dbReference type="PROSITE" id="PS50878">
    <property type="entry name" value="RT_POL"/>
    <property type="match status" value="1"/>
</dbReference>
<dbReference type="PANTHER" id="PTHR34047">
    <property type="entry name" value="NUCLEAR INTRON MATURASE 1, MITOCHONDRIAL-RELATED"/>
    <property type="match status" value="1"/>
</dbReference>
<evidence type="ECO:0000313" key="2">
    <source>
        <dbReference type="EMBL" id="MBJ6359743.1"/>
    </source>
</evidence>
<name>A0A934J3K7_9BACL</name>
<proteinExistence type="predicted"/>
<dbReference type="SUPFAM" id="SSF56672">
    <property type="entry name" value="DNA/RNA polymerases"/>
    <property type="match status" value="1"/>
</dbReference>
<dbReference type="Pfam" id="PF08388">
    <property type="entry name" value="GIIM"/>
    <property type="match status" value="1"/>
</dbReference>
<keyword evidence="3" id="KW-1185">Reference proteome</keyword>
<reference evidence="2" key="1">
    <citation type="submission" date="2020-12" db="EMBL/GenBank/DDBJ databases">
        <authorList>
            <person name="Huq M.A."/>
        </authorList>
    </citation>
    <scope>NUCLEOTIDE SEQUENCE</scope>
    <source>
        <strain evidence="2">MAHUQ-46</strain>
    </source>
</reference>
<sequence length="512" mass="59804">MIISEMQSKLATWATESKERKFDRLLKLIANKTWLSEAASITLASSGARTPGVDGTDKRKMEEMLDLELDNLRHELLTGTYCPRPARRVYIPKANGKLRPLGIPCLRDRIVQRAMVMVMEPIWESDFHPQSYGFRPARSVHHAIRTIKMQLQDGSERTDATAGRWVIEGDLASYFDTVHHRLLMKAVRKRISDQRFLALLWKILKTGCVDRGLFRASSEGVPQGGVISPLLSNIMLHEFDQWMEAKFLSKKVRKDRWAWNFGIQNKRPIAIRENRQWKPAISYCRYADDFVVVVKGTKAHANEVREACRSFLEDRLKLTLNMDKTHITHVNDGFIFLGHRIIRKRGARGRMRPVSSIPWDKYRRFTEKLVKQLSGNFGMNTMDLVESLNRQLAGWANFYPYTDHTTTIFGKVDRTVFWKLGYWLARKYKRGFRTLMRDYVRSPEKGKAKIWVMQGRNSRGFYGELPLRRLITSRKGWFTWRTPAENPYILRSEQRRTIESYYDEVAFALSNT</sequence>
<dbReference type="PANTHER" id="PTHR34047:SF8">
    <property type="entry name" value="PROTEIN YKFC"/>
    <property type="match status" value="1"/>
</dbReference>
<dbReference type="InterPro" id="IPR043502">
    <property type="entry name" value="DNA/RNA_pol_sf"/>
</dbReference>
<dbReference type="InterPro" id="IPR051083">
    <property type="entry name" value="GrpII_Intron_Splice-Mob/Def"/>
</dbReference>
<accession>A0A934J3K7</accession>
<dbReference type="EC" id="2.7.7.49" evidence="2"/>
<keyword evidence="2" id="KW-0808">Transferase</keyword>
<dbReference type="RefSeq" id="WP_199017264.1">
    <property type="nucleotide sequence ID" value="NZ_JAELUP010000001.1"/>
</dbReference>
<dbReference type="CDD" id="cd01651">
    <property type="entry name" value="RT_G2_intron"/>
    <property type="match status" value="1"/>
</dbReference>
<gene>
    <name evidence="2" type="primary">ltrA</name>
    <name evidence="2" type="ORF">JFN88_00165</name>
</gene>
<evidence type="ECO:0000259" key="1">
    <source>
        <dbReference type="PROSITE" id="PS50878"/>
    </source>
</evidence>
<keyword evidence="2" id="KW-0695">RNA-directed DNA polymerase</keyword>
<dbReference type="EMBL" id="JAELUP010000001">
    <property type="protein sequence ID" value="MBJ6359743.1"/>
    <property type="molecule type" value="Genomic_DNA"/>
</dbReference>
<feature type="domain" description="Reverse transcriptase" evidence="1">
    <location>
        <begin position="72"/>
        <end position="341"/>
    </location>
</feature>
<organism evidence="2 3">
    <name type="scientific">Paenibacillus roseus</name>
    <dbReference type="NCBI Taxonomy" id="2798579"/>
    <lineage>
        <taxon>Bacteria</taxon>
        <taxon>Bacillati</taxon>
        <taxon>Bacillota</taxon>
        <taxon>Bacilli</taxon>
        <taxon>Bacillales</taxon>
        <taxon>Paenibacillaceae</taxon>
        <taxon>Paenibacillus</taxon>
    </lineage>
</organism>
<keyword evidence="2" id="KW-0548">Nucleotidyltransferase</keyword>